<dbReference type="EMBL" id="OIVN01000680">
    <property type="protein sequence ID" value="SPC83987.1"/>
    <property type="molecule type" value="Genomic_DNA"/>
</dbReference>
<dbReference type="PANTHER" id="PTHR31642:SF115">
    <property type="entry name" value="PROTEIN ECERIFERUM 26-LIKE"/>
    <property type="match status" value="1"/>
</dbReference>
<evidence type="ECO:0000256" key="1">
    <source>
        <dbReference type="ARBA" id="ARBA00009861"/>
    </source>
</evidence>
<gene>
    <name evidence="2" type="ORF">FSB_LOCUS11869</name>
</gene>
<evidence type="ECO:0008006" key="3">
    <source>
        <dbReference type="Google" id="ProtNLM"/>
    </source>
</evidence>
<accession>A0A2N9EZ13</accession>
<comment type="similarity">
    <text evidence="1">Belongs to the plant acyltransferase family.</text>
</comment>
<organism evidence="2">
    <name type="scientific">Fagus sylvatica</name>
    <name type="common">Beechnut</name>
    <dbReference type="NCBI Taxonomy" id="28930"/>
    <lineage>
        <taxon>Eukaryota</taxon>
        <taxon>Viridiplantae</taxon>
        <taxon>Streptophyta</taxon>
        <taxon>Embryophyta</taxon>
        <taxon>Tracheophyta</taxon>
        <taxon>Spermatophyta</taxon>
        <taxon>Magnoliopsida</taxon>
        <taxon>eudicotyledons</taxon>
        <taxon>Gunneridae</taxon>
        <taxon>Pentapetalae</taxon>
        <taxon>rosids</taxon>
        <taxon>fabids</taxon>
        <taxon>Fagales</taxon>
        <taxon>Fagaceae</taxon>
        <taxon>Fagus</taxon>
    </lineage>
</organism>
<dbReference type="InterPro" id="IPR023213">
    <property type="entry name" value="CAT-like_dom_sf"/>
</dbReference>
<protein>
    <recommendedName>
        <fullName evidence="3">Protein ECERIFERUM 26-like</fullName>
    </recommendedName>
</protein>
<evidence type="ECO:0000313" key="2">
    <source>
        <dbReference type="EMBL" id="SPC83987.1"/>
    </source>
</evidence>
<dbReference type="InterPro" id="IPR050317">
    <property type="entry name" value="Plant_Fungal_Acyltransferase"/>
</dbReference>
<name>A0A2N9EZ13_FAGSY</name>
<sequence length="437" mass="48687">MTLSKEENLVYGIKLSSIGPGRATETDVVHELSSIDLAMKLHYHKVVYLFSSQAAQGLTIVRMKETMFDWLSEYYYTSGRLRRLESGRPYIKCNDCGARFIEAECDKTIHEFLDMDMDCSLQNLLVSQQVIGPELSFSPPVIIQVTRFKCGGISLGLNWAHVLGDAFSAAKFMNRWGQIVSGLQPNNKAPNIPKSDTQIEGSKKEPLSMKRVDPVGDHWITSNNCKMVTFSFHITATQLANLRAEISGHNQIDQFPIFESICAIIWHCVVKVREWAQPEVVTICKSDPRKPTNGILGNTQIIGTVEADFSIIETSPKKLATLLVNQVVDERSQIEELVESDGGVSDFIVYGAKLTFVDLEEANYYGLELNGHKPDFVYHTIQGVGDEGAVLVIPGPKESCKDSDKERIVTIIFPENQVAELKSELVKNGLLLDDNLA</sequence>
<dbReference type="AlphaFoldDB" id="A0A2N9EZ13"/>
<dbReference type="PANTHER" id="PTHR31642">
    <property type="entry name" value="TRICHOTHECENE 3-O-ACETYLTRANSFERASE"/>
    <property type="match status" value="1"/>
</dbReference>
<dbReference type="Gene3D" id="3.30.559.10">
    <property type="entry name" value="Chloramphenicol acetyltransferase-like domain"/>
    <property type="match status" value="2"/>
</dbReference>
<reference evidence="2" key="1">
    <citation type="submission" date="2018-02" db="EMBL/GenBank/DDBJ databases">
        <authorList>
            <person name="Cohen D.B."/>
            <person name="Kent A.D."/>
        </authorList>
    </citation>
    <scope>NUCLEOTIDE SEQUENCE</scope>
</reference>
<proteinExistence type="inferred from homology"/>
<dbReference type="Pfam" id="PF02458">
    <property type="entry name" value="Transferase"/>
    <property type="match status" value="1"/>
</dbReference>
<dbReference type="GO" id="GO:0016747">
    <property type="term" value="F:acyltransferase activity, transferring groups other than amino-acyl groups"/>
    <property type="evidence" value="ECO:0007669"/>
    <property type="project" value="TreeGrafter"/>
</dbReference>